<feature type="modified residue" description="4-aspartylphosphate" evidence="5">
    <location>
        <position position="51"/>
    </location>
</feature>
<gene>
    <name evidence="8" type="ORF">FD16_GL001617</name>
</gene>
<evidence type="ECO:0000313" key="8">
    <source>
        <dbReference type="EMBL" id="KRM09564.1"/>
    </source>
</evidence>
<evidence type="ECO:0000256" key="3">
    <source>
        <dbReference type="ARBA" id="ARBA00023125"/>
    </source>
</evidence>
<dbReference type="eggNOG" id="COG2197">
    <property type="taxonomic scope" value="Bacteria"/>
</dbReference>
<accession>A0A0R1W4T2</accession>
<dbReference type="InterPro" id="IPR000792">
    <property type="entry name" value="Tscrpt_reg_LuxR_C"/>
</dbReference>
<dbReference type="GO" id="GO:0003677">
    <property type="term" value="F:DNA binding"/>
    <property type="evidence" value="ECO:0007669"/>
    <property type="project" value="UniProtKB-KW"/>
</dbReference>
<dbReference type="GO" id="GO:0006355">
    <property type="term" value="P:regulation of DNA-templated transcription"/>
    <property type="evidence" value="ECO:0007669"/>
    <property type="project" value="InterPro"/>
</dbReference>
<feature type="domain" description="Response regulatory" evidence="7">
    <location>
        <begin position="1"/>
        <end position="116"/>
    </location>
</feature>
<proteinExistence type="predicted"/>
<dbReference type="InterPro" id="IPR016032">
    <property type="entry name" value="Sig_transdc_resp-reg_C-effctor"/>
</dbReference>
<dbReference type="SMART" id="SM00421">
    <property type="entry name" value="HTH_LUXR"/>
    <property type="match status" value="1"/>
</dbReference>
<dbReference type="Pfam" id="PF00196">
    <property type="entry name" value="GerE"/>
    <property type="match status" value="1"/>
</dbReference>
<keyword evidence="9" id="KW-1185">Reference proteome</keyword>
<keyword evidence="4" id="KW-0804">Transcription</keyword>
<evidence type="ECO:0000256" key="5">
    <source>
        <dbReference type="PROSITE-ProRule" id="PRU00169"/>
    </source>
</evidence>
<dbReference type="EMBL" id="AZGF01000039">
    <property type="protein sequence ID" value="KRM09564.1"/>
    <property type="molecule type" value="Genomic_DNA"/>
</dbReference>
<dbReference type="InterPro" id="IPR011006">
    <property type="entry name" value="CheY-like_superfamily"/>
</dbReference>
<dbReference type="CDD" id="cd17536">
    <property type="entry name" value="REC_YesN-like"/>
    <property type="match status" value="1"/>
</dbReference>
<keyword evidence="3" id="KW-0238">DNA-binding</keyword>
<dbReference type="PROSITE" id="PS50043">
    <property type="entry name" value="HTH_LUXR_2"/>
    <property type="match status" value="1"/>
</dbReference>
<sequence>MIVDDQPIYRLGLRTAFKTNLAFEVVEEARNGQEALDFLEQHNDVEVILLDIKMPIMDGITALKSIKKKFANICTIVLTSYEDLNDFNAAMKLNVNGFLLKNTDEDELFKSINEALQGEITVSPELIKDSIAAHEVISELGRDDIGIIKEIASGARNSEIANSFHLSERTIKSHLTNIYTVLKVSSRTQAVAKAIHYEIIKL</sequence>
<evidence type="ECO:0000256" key="1">
    <source>
        <dbReference type="ARBA" id="ARBA00022553"/>
    </source>
</evidence>
<organism evidence="8 9">
    <name type="scientific">Paucilactobacillus suebicus DSM 5007 = KCTC 3549</name>
    <dbReference type="NCBI Taxonomy" id="1423807"/>
    <lineage>
        <taxon>Bacteria</taxon>
        <taxon>Bacillati</taxon>
        <taxon>Bacillota</taxon>
        <taxon>Bacilli</taxon>
        <taxon>Lactobacillales</taxon>
        <taxon>Lactobacillaceae</taxon>
        <taxon>Paucilactobacillus</taxon>
    </lineage>
</organism>
<evidence type="ECO:0000259" key="7">
    <source>
        <dbReference type="PROSITE" id="PS50110"/>
    </source>
</evidence>
<evidence type="ECO:0000259" key="6">
    <source>
        <dbReference type="PROSITE" id="PS50043"/>
    </source>
</evidence>
<dbReference type="SUPFAM" id="SSF46894">
    <property type="entry name" value="C-terminal effector domain of the bipartite response regulators"/>
    <property type="match status" value="1"/>
</dbReference>
<keyword evidence="2" id="KW-0805">Transcription regulation</keyword>
<name>A0A0R1W4T2_9LACO</name>
<reference evidence="8 9" key="1">
    <citation type="journal article" date="2015" name="Genome Announc.">
        <title>Expanding the biotechnology potential of lactobacilli through comparative genomics of 213 strains and associated genera.</title>
        <authorList>
            <person name="Sun Z."/>
            <person name="Harris H.M."/>
            <person name="McCann A."/>
            <person name="Guo C."/>
            <person name="Argimon S."/>
            <person name="Zhang W."/>
            <person name="Yang X."/>
            <person name="Jeffery I.B."/>
            <person name="Cooney J.C."/>
            <person name="Kagawa T.F."/>
            <person name="Liu W."/>
            <person name="Song Y."/>
            <person name="Salvetti E."/>
            <person name="Wrobel A."/>
            <person name="Rasinkangas P."/>
            <person name="Parkhill J."/>
            <person name="Rea M.C."/>
            <person name="O'Sullivan O."/>
            <person name="Ritari J."/>
            <person name="Douillard F.P."/>
            <person name="Paul Ross R."/>
            <person name="Yang R."/>
            <person name="Briner A.E."/>
            <person name="Felis G.E."/>
            <person name="de Vos W.M."/>
            <person name="Barrangou R."/>
            <person name="Klaenhammer T.R."/>
            <person name="Caufield P.W."/>
            <person name="Cui Y."/>
            <person name="Zhang H."/>
            <person name="O'Toole P.W."/>
        </authorList>
    </citation>
    <scope>NUCLEOTIDE SEQUENCE [LARGE SCALE GENOMIC DNA]</scope>
    <source>
        <strain evidence="8 9">DSM 5007</strain>
    </source>
</reference>
<evidence type="ECO:0000256" key="2">
    <source>
        <dbReference type="ARBA" id="ARBA00023015"/>
    </source>
</evidence>
<dbReference type="PRINTS" id="PR00038">
    <property type="entry name" value="HTHLUXR"/>
</dbReference>
<evidence type="ECO:0000313" key="9">
    <source>
        <dbReference type="Proteomes" id="UP000051820"/>
    </source>
</evidence>
<dbReference type="AlphaFoldDB" id="A0A0R1W4T2"/>
<dbReference type="InterPro" id="IPR039420">
    <property type="entry name" value="WalR-like"/>
</dbReference>
<protein>
    <submittedName>
        <fullName evidence="8">Response regulator</fullName>
    </submittedName>
</protein>
<feature type="domain" description="HTH luxR-type" evidence="6">
    <location>
        <begin position="133"/>
        <end position="198"/>
    </location>
</feature>
<comment type="caution">
    <text evidence="8">The sequence shown here is derived from an EMBL/GenBank/DDBJ whole genome shotgun (WGS) entry which is preliminary data.</text>
</comment>
<dbReference type="PATRIC" id="fig|1423807.3.peg.1658"/>
<dbReference type="Proteomes" id="UP000051820">
    <property type="component" value="Unassembled WGS sequence"/>
</dbReference>
<dbReference type="Pfam" id="PF00072">
    <property type="entry name" value="Response_reg"/>
    <property type="match status" value="1"/>
</dbReference>
<dbReference type="SMART" id="SM00448">
    <property type="entry name" value="REC"/>
    <property type="match status" value="1"/>
</dbReference>
<dbReference type="STRING" id="1423807.FD16_GL001617"/>
<dbReference type="PROSITE" id="PS50110">
    <property type="entry name" value="RESPONSE_REGULATORY"/>
    <property type="match status" value="1"/>
</dbReference>
<keyword evidence="1 5" id="KW-0597">Phosphoprotein</keyword>
<dbReference type="CDD" id="cd06170">
    <property type="entry name" value="LuxR_C_like"/>
    <property type="match status" value="1"/>
</dbReference>
<dbReference type="PANTHER" id="PTHR43214">
    <property type="entry name" value="TWO-COMPONENT RESPONSE REGULATOR"/>
    <property type="match status" value="1"/>
</dbReference>
<dbReference type="Gene3D" id="3.40.50.2300">
    <property type="match status" value="1"/>
</dbReference>
<dbReference type="PANTHER" id="PTHR43214:SF43">
    <property type="entry name" value="TWO-COMPONENT RESPONSE REGULATOR"/>
    <property type="match status" value="1"/>
</dbReference>
<dbReference type="GO" id="GO:0000160">
    <property type="term" value="P:phosphorelay signal transduction system"/>
    <property type="evidence" value="ECO:0007669"/>
    <property type="project" value="InterPro"/>
</dbReference>
<dbReference type="InterPro" id="IPR001789">
    <property type="entry name" value="Sig_transdc_resp-reg_receiver"/>
</dbReference>
<evidence type="ECO:0000256" key="4">
    <source>
        <dbReference type="ARBA" id="ARBA00023163"/>
    </source>
</evidence>
<dbReference type="SUPFAM" id="SSF52172">
    <property type="entry name" value="CheY-like"/>
    <property type="match status" value="1"/>
</dbReference>